<organism evidence="1 2">
    <name type="scientific">Leptospira weilii serovar Topaz str. LT2116</name>
    <dbReference type="NCBI Taxonomy" id="1088540"/>
    <lineage>
        <taxon>Bacteria</taxon>
        <taxon>Pseudomonadati</taxon>
        <taxon>Spirochaetota</taxon>
        <taxon>Spirochaetia</taxon>
        <taxon>Leptospirales</taxon>
        <taxon>Leptospiraceae</taxon>
        <taxon>Leptospira</taxon>
    </lineage>
</organism>
<dbReference type="AlphaFoldDB" id="M3G501"/>
<dbReference type="EMBL" id="AHOR02000040">
    <property type="protein sequence ID" value="EMF81044.1"/>
    <property type="molecule type" value="Genomic_DNA"/>
</dbReference>
<dbReference type="Proteomes" id="UP000011770">
    <property type="component" value="Unassembled WGS sequence"/>
</dbReference>
<gene>
    <name evidence="1" type="ORF">LEP1GSC188_3436</name>
</gene>
<reference evidence="1 2" key="1">
    <citation type="submission" date="2013-01" db="EMBL/GenBank/DDBJ databases">
        <authorList>
            <person name="Harkins D.M."/>
            <person name="Durkin A.S."/>
            <person name="Brinkac L.M."/>
            <person name="Haft D.H."/>
            <person name="Selengut J.D."/>
            <person name="Sanka R."/>
            <person name="DePew J."/>
            <person name="Purushe J."/>
            <person name="Tulsiani S.M."/>
            <person name="Graham G.C."/>
            <person name="Burns M.-A."/>
            <person name="Dohnt M.F."/>
            <person name="Smythe L.D."/>
            <person name="McKay D.B."/>
            <person name="Craig S.B."/>
            <person name="Vinetz J.M."/>
            <person name="Sutton G.G."/>
            <person name="Nierman W.C."/>
            <person name="Fouts D.E."/>
        </authorList>
    </citation>
    <scope>NUCLEOTIDE SEQUENCE [LARGE SCALE GENOMIC DNA]</scope>
    <source>
        <strain evidence="1 2">LT2116</strain>
    </source>
</reference>
<evidence type="ECO:0000313" key="1">
    <source>
        <dbReference type="EMBL" id="EMF81044.1"/>
    </source>
</evidence>
<protein>
    <submittedName>
        <fullName evidence="1">Uncharacterized protein</fullName>
    </submittedName>
</protein>
<evidence type="ECO:0000313" key="2">
    <source>
        <dbReference type="Proteomes" id="UP000011770"/>
    </source>
</evidence>
<name>M3G501_9LEPT</name>
<accession>M3G501</accession>
<comment type="caution">
    <text evidence="1">The sequence shown here is derived from an EMBL/GenBank/DDBJ whole genome shotgun (WGS) entry which is preliminary data.</text>
</comment>
<sequence length="61" mass="7335">MNYDDTDALKILESYNREDTVNLEILFLKSYNLKIKETPFYGEIIQKPPRRGNIRIRFVEI</sequence>
<proteinExistence type="predicted"/>